<dbReference type="Proteomes" id="UP000182658">
    <property type="component" value="Unassembled WGS sequence"/>
</dbReference>
<organism evidence="7 8">
    <name type="scientific">Coniochaeta ligniaria NRRL 30616</name>
    <dbReference type="NCBI Taxonomy" id="1408157"/>
    <lineage>
        <taxon>Eukaryota</taxon>
        <taxon>Fungi</taxon>
        <taxon>Dikarya</taxon>
        <taxon>Ascomycota</taxon>
        <taxon>Pezizomycotina</taxon>
        <taxon>Sordariomycetes</taxon>
        <taxon>Sordariomycetidae</taxon>
        <taxon>Coniochaetales</taxon>
        <taxon>Coniochaetaceae</taxon>
        <taxon>Coniochaeta</taxon>
    </lineage>
</organism>
<evidence type="ECO:0000259" key="6">
    <source>
        <dbReference type="PROSITE" id="PS51194"/>
    </source>
</evidence>
<dbReference type="GO" id="GO:0003723">
    <property type="term" value="F:RNA binding"/>
    <property type="evidence" value="ECO:0007669"/>
    <property type="project" value="TreeGrafter"/>
</dbReference>
<dbReference type="PANTHER" id="PTHR18934">
    <property type="entry name" value="ATP-DEPENDENT RNA HELICASE"/>
    <property type="match status" value="1"/>
</dbReference>
<keyword evidence="8" id="KW-1185">Reference proteome</keyword>
<evidence type="ECO:0000256" key="5">
    <source>
        <dbReference type="SAM" id="MobiDB-lite"/>
    </source>
</evidence>
<dbReference type="SUPFAM" id="SSF52540">
    <property type="entry name" value="P-loop containing nucleoside triphosphate hydrolases"/>
    <property type="match status" value="1"/>
</dbReference>
<name>A0A1J7IUU9_9PEZI</name>
<evidence type="ECO:0000313" key="8">
    <source>
        <dbReference type="Proteomes" id="UP000182658"/>
    </source>
</evidence>
<dbReference type="SMART" id="SM00490">
    <property type="entry name" value="HELICc"/>
    <property type="match status" value="1"/>
</dbReference>
<dbReference type="GO" id="GO:0005524">
    <property type="term" value="F:ATP binding"/>
    <property type="evidence" value="ECO:0007669"/>
    <property type="project" value="UniProtKB-KW"/>
</dbReference>
<dbReference type="Pfam" id="PF00271">
    <property type="entry name" value="Helicase_C"/>
    <property type="match status" value="1"/>
</dbReference>
<keyword evidence="3" id="KW-0347">Helicase</keyword>
<dbReference type="InterPro" id="IPR042035">
    <property type="entry name" value="DEAH_win-hel_dom"/>
</dbReference>
<keyword evidence="1" id="KW-0547">Nucleotide-binding</keyword>
<dbReference type="Gene3D" id="3.40.50.300">
    <property type="entry name" value="P-loop containing nucleotide triphosphate hydrolases"/>
    <property type="match status" value="1"/>
</dbReference>
<evidence type="ECO:0000313" key="7">
    <source>
        <dbReference type="EMBL" id="OIW30955.1"/>
    </source>
</evidence>
<dbReference type="InterPro" id="IPR027417">
    <property type="entry name" value="P-loop_NTPase"/>
</dbReference>
<gene>
    <name evidence="7" type="ORF">CONLIGDRAFT_295496</name>
</gene>
<evidence type="ECO:0000256" key="4">
    <source>
        <dbReference type="ARBA" id="ARBA00022840"/>
    </source>
</evidence>
<proteinExistence type="predicted"/>
<feature type="region of interest" description="Disordered" evidence="5">
    <location>
        <begin position="1"/>
        <end position="39"/>
    </location>
</feature>
<evidence type="ECO:0000256" key="2">
    <source>
        <dbReference type="ARBA" id="ARBA00022801"/>
    </source>
</evidence>
<dbReference type="GO" id="GO:0004386">
    <property type="term" value="F:helicase activity"/>
    <property type="evidence" value="ECO:0007669"/>
    <property type="project" value="UniProtKB-KW"/>
</dbReference>
<dbReference type="Gene3D" id="1.10.10.2130">
    <property type="entry name" value="DEAH helicase family, winged-helix domain"/>
    <property type="match status" value="1"/>
</dbReference>
<dbReference type="GO" id="GO:0016787">
    <property type="term" value="F:hydrolase activity"/>
    <property type="evidence" value="ECO:0007669"/>
    <property type="project" value="UniProtKB-KW"/>
</dbReference>
<dbReference type="InParanoid" id="A0A1J7IUU9"/>
<keyword evidence="4" id="KW-0067">ATP-binding</keyword>
<sequence length="174" mass="19181">MVTTEAGIGKSQRQFGGSRFGHPSRHTGPKRAQQEALQPSKTQRVFLCTDIAETSITIDGVGVVVDSGLRKEMFYNPRSGMHQLRIVMVSKSTAQQRAGRAGRTRPGICFRLYSEQTFLLHMPESPVPSVQLEELTDAVLKIKASGVRDIKTFPWPSPPTPDALMMAAEELTDI</sequence>
<reference evidence="7 8" key="1">
    <citation type="submission" date="2016-10" db="EMBL/GenBank/DDBJ databases">
        <title>Draft genome sequence of Coniochaeta ligniaria NRRL30616, a lignocellulolytic fungus for bioabatement of inhibitors in plant biomass hydrolysates.</title>
        <authorList>
            <consortium name="DOE Joint Genome Institute"/>
            <person name="Jimenez D.J."/>
            <person name="Hector R.E."/>
            <person name="Riley R."/>
            <person name="Sun H."/>
            <person name="Grigoriev I.V."/>
            <person name="Van Elsas J.D."/>
            <person name="Nichols N.N."/>
        </authorList>
    </citation>
    <scope>NUCLEOTIDE SEQUENCE [LARGE SCALE GENOMIC DNA]</scope>
    <source>
        <strain evidence="7 8">NRRL 30616</strain>
    </source>
</reference>
<dbReference type="EMBL" id="KV875096">
    <property type="protein sequence ID" value="OIW30955.1"/>
    <property type="molecule type" value="Genomic_DNA"/>
</dbReference>
<dbReference type="InterPro" id="IPR001650">
    <property type="entry name" value="Helicase_C-like"/>
</dbReference>
<protein>
    <submittedName>
        <fullName evidence="7">p-loop containing nucleoside triphosphate hydrolase protein</fullName>
    </submittedName>
</protein>
<dbReference type="STRING" id="1408157.A0A1J7IUU9"/>
<keyword evidence="2 7" id="KW-0378">Hydrolase</keyword>
<feature type="domain" description="Helicase C-terminal" evidence="6">
    <location>
        <begin position="1"/>
        <end position="143"/>
    </location>
</feature>
<dbReference type="PANTHER" id="PTHR18934:SF99">
    <property type="entry name" value="ATP-DEPENDENT RNA HELICASE DHX37-RELATED"/>
    <property type="match status" value="1"/>
</dbReference>
<dbReference type="OrthoDB" id="4778416at2759"/>
<accession>A0A1J7IUU9</accession>
<evidence type="ECO:0000256" key="3">
    <source>
        <dbReference type="ARBA" id="ARBA00022806"/>
    </source>
</evidence>
<evidence type="ECO:0000256" key="1">
    <source>
        <dbReference type="ARBA" id="ARBA00022741"/>
    </source>
</evidence>
<dbReference type="CDD" id="cd18791">
    <property type="entry name" value="SF2_C_RHA"/>
    <property type="match status" value="1"/>
</dbReference>
<dbReference type="AlphaFoldDB" id="A0A1J7IUU9"/>
<dbReference type="PROSITE" id="PS51194">
    <property type="entry name" value="HELICASE_CTER"/>
    <property type="match status" value="1"/>
</dbReference>